<gene>
    <name evidence="8" type="ORF">RCO7_08907</name>
</gene>
<dbReference type="Proteomes" id="UP000178129">
    <property type="component" value="Unassembled WGS sequence"/>
</dbReference>
<organism evidence="8 9">
    <name type="scientific">Rhynchosporium graminicola</name>
    <dbReference type="NCBI Taxonomy" id="2792576"/>
    <lineage>
        <taxon>Eukaryota</taxon>
        <taxon>Fungi</taxon>
        <taxon>Dikarya</taxon>
        <taxon>Ascomycota</taxon>
        <taxon>Pezizomycotina</taxon>
        <taxon>Leotiomycetes</taxon>
        <taxon>Helotiales</taxon>
        <taxon>Ploettnerulaceae</taxon>
        <taxon>Rhynchosporium</taxon>
    </lineage>
</organism>
<dbReference type="AlphaFoldDB" id="A0A1E1KJH6"/>
<accession>A0A1E1KJH6</accession>
<dbReference type="Pfam" id="PF08031">
    <property type="entry name" value="BBE"/>
    <property type="match status" value="1"/>
</dbReference>
<dbReference type="Pfam" id="PF01565">
    <property type="entry name" value="FAD_binding_4"/>
    <property type="match status" value="1"/>
</dbReference>
<dbReference type="InterPro" id="IPR006094">
    <property type="entry name" value="Oxid_FAD_bind_N"/>
</dbReference>
<comment type="cofactor">
    <cofactor evidence="1">
        <name>FAD</name>
        <dbReference type="ChEBI" id="CHEBI:57692"/>
    </cofactor>
</comment>
<dbReference type="GO" id="GO:0016491">
    <property type="term" value="F:oxidoreductase activity"/>
    <property type="evidence" value="ECO:0007669"/>
    <property type="project" value="UniProtKB-KW"/>
</dbReference>
<feature type="signal peptide" evidence="6">
    <location>
        <begin position="1"/>
        <end position="25"/>
    </location>
</feature>
<dbReference type="PANTHER" id="PTHR42973:SF39">
    <property type="entry name" value="FAD-BINDING PCMH-TYPE DOMAIN-CONTAINING PROTEIN"/>
    <property type="match status" value="1"/>
</dbReference>
<dbReference type="InParanoid" id="A0A1E1KJH6"/>
<dbReference type="Gene3D" id="3.30.465.10">
    <property type="match status" value="1"/>
</dbReference>
<evidence type="ECO:0000256" key="6">
    <source>
        <dbReference type="SAM" id="SignalP"/>
    </source>
</evidence>
<dbReference type="EMBL" id="FJUW01000014">
    <property type="protein sequence ID" value="CZS98193.1"/>
    <property type="molecule type" value="Genomic_DNA"/>
</dbReference>
<evidence type="ECO:0000256" key="1">
    <source>
        <dbReference type="ARBA" id="ARBA00001974"/>
    </source>
</evidence>
<evidence type="ECO:0000256" key="5">
    <source>
        <dbReference type="ARBA" id="ARBA00023002"/>
    </source>
</evidence>
<dbReference type="GO" id="GO:0071949">
    <property type="term" value="F:FAD binding"/>
    <property type="evidence" value="ECO:0007669"/>
    <property type="project" value="InterPro"/>
</dbReference>
<evidence type="ECO:0000259" key="7">
    <source>
        <dbReference type="PROSITE" id="PS51387"/>
    </source>
</evidence>
<keyword evidence="6" id="KW-0732">Signal</keyword>
<keyword evidence="5" id="KW-0560">Oxidoreductase</keyword>
<protein>
    <submittedName>
        <fullName evidence="8">Related to berberine bridge enzyme</fullName>
    </submittedName>
</protein>
<evidence type="ECO:0000256" key="3">
    <source>
        <dbReference type="ARBA" id="ARBA00022630"/>
    </source>
</evidence>
<dbReference type="InterPro" id="IPR036318">
    <property type="entry name" value="FAD-bd_PCMH-like_sf"/>
</dbReference>
<sequence length="504" mass="54722">MFTSYSYLGVKHIVISSLLVTLSQASVQSASLESCITAAGIPSSFSTNTTWAGDISPWQLRITPVPAGVIFPTTVEQIAAGLACAEAAHVKVACRNGGHSYGSYGVGGNYGALVIRMDAFQSTSYDVATGLFTYGGGSIVGDIATWLWENHGAHVPHVRANRVGAAGSSIGGGFGTTSRFLGTPMDYLSSVQVMLYNGTVVTASRTEYADLFWAVQGAGSSFGVLLSLTTKTWKPVHQQVTNYTINLGNVDIETGVKALLAVQHYALSDACPDELSLRWSLTAPPFTGIGFYYGDPTTFQAAIDPLLKALPAGTNLTTSVADFWTMENIATPQLSSKIEVYPPRNFYLQSLVLRRDGPFTYESAFALYNATTYSFNRTDMTKFGFIDLWGGVSRNIKDEDTSFAHANSLFLIRWEGRLATGLTKFPADGISYLQGQMKPFENQLAKEGVPLRGFVNYRDTELTVAEWSKRLYAGNWKRLLSTKRKVDPMGMFSTNAQSIPLLLQ</sequence>
<dbReference type="PROSITE" id="PS51387">
    <property type="entry name" value="FAD_PCMH"/>
    <property type="match status" value="1"/>
</dbReference>
<dbReference type="InterPro" id="IPR050416">
    <property type="entry name" value="FAD-linked_Oxidoreductase"/>
</dbReference>
<reference evidence="9" key="1">
    <citation type="submission" date="2016-03" db="EMBL/GenBank/DDBJ databases">
        <authorList>
            <person name="Ploux O."/>
        </authorList>
    </citation>
    <scope>NUCLEOTIDE SEQUENCE [LARGE SCALE GENOMIC DNA]</scope>
    <source>
        <strain evidence="9">UK7</strain>
    </source>
</reference>
<feature type="chain" id="PRO_5009446145" evidence="6">
    <location>
        <begin position="26"/>
        <end position="504"/>
    </location>
</feature>
<dbReference type="SUPFAM" id="SSF56176">
    <property type="entry name" value="FAD-binding/transporter-associated domain-like"/>
    <property type="match status" value="1"/>
</dbReference>
<evidence type="ECO:0000313" key="9">
    <source>
        <dbReference type="Proteomes" id="UP000178129"/>
    </source>
</evidence>
<evidence type="ECO:0000313" key="8">
    <source>
        <dbReference type="EMBL" id="CZS98193.1"/>
    </source>
</evidence>
<comment type="caution">
    <text evidence="8">The sequence shown here is derived from an EMBL/GenBank/DDBJ whole genome shotgun (WGS) entry which is preliminary data.</text>
</comment>
<keyword evidence="9" id="KW-1185">Reference proteome</keyword>
<proteinExistence type="inferred from homology"/>
<evidence type="ECO:0000256" key="4">
    <source>
        <dbReference type="ARBA" id="ARBA00022827"/>
    </source>
</evidence>
<dbReference type="InterPro" id="IPR016166">
    <property type="entry name" value="FAD-bd_PCMH"/>
</dbReference>
<dbReference type="PANTHER" id="PTHR42973">
    <property type="entry name" value="BINDING OXIDOREDUCTASE, PUTATIVE (AFU_ORTHOLOGUE AFUA_1G17690)-RELATED"/>
    <property type="match status" value="1"/>
</dbReference>
<dbReference type="InterPro" id="IPR016169">
    <property type="entry name" value="FAD-bd_PCMH_sub2"/>
</dbReference>
<dbReference type="InterPro" id="IPR012951">
    <property type="entry name" value="BBE"/>
</dbReference>
<feature type="domain" description="FAD-binding PCMH-type" evidence="7">
    <location>
        <begin position="62"/>
        <end position="235"/>
    </location>
</feature>
<comment type="similarity">
    <text evidence="2">Belongs to the oxygen-dependent FAD-linked oxidoreductase family.</text>
</comment>
<evidence type="ECO:0000256" key="2">
    <source>
        <dbReference type="ARBA" id="ARBA00005466"/>
    </source>
</evidence>
<dbReference type="STRING" id="914237.A0A1E1KJH6"/>
<keyword evidence="4" id="KW-0274">FAD</keyword>
<dbReference type="Gene3D" id="3.40.462.20">
    <property type="match status" value="1"/>
</dbReference>
<name>A0A1E1KJH6_9HELO</name>
<keyword evidence="3" id="KW-0285">Flavoprotein</keyword>